<feature type="region of interest" description="Disordered" evidence="1">
    <location>
        <begin position="1"/>
        <end position="51"/>
    </location>
</feature>
<dbReference type="Proteomes" id="UP000284375">
    <property type="component" value="Unassembled WGS sequence"/>
</dbReference>
<feature type="domain" description="BTB" evidence="2">
    <location>
        <begin position="58"/>
        <end position="131"/>
    </location>
</feature>
<gene>
    <name evidence="3" type="ORF">VSDG_01189</name>
</gene>
<evidence type="ECO:0000313" key="4">
    <source>
        <dbReference type="Proteomes" id="UP000284375"/>
    </source>
</evidence>
<dbReference type="EMBL" id="LJZO01000002">
    <property type="protein sequence ID" value="ROW04154.1"/>
    <property type="molecule type" value="Genomic_DNA"/>
</dbReference>
<sequence>MPGNRKRKLGQIDGSDTKPQFPTRQKMDVPASLSENKAEEGDVKSPLTTTDTSSFGGRHVIIAVGPDKTKFYIHEQVLSKVAKNSHFDTACNNSRIDTVTGCPELEFPDMDPQVFEILVKWIYATHAGIDEFCDIFTPLNMITHFKLYVVAHNHLVYGIQDSIMSYLFYELGDARSVWSKIGSDKKAIECFIADVSESSHLYRLVVRAMAYSILQPTSAHNDNNNLVSDGDVFRGLRIPVKTKAQAKGFLRAVPDKVCRSIVEIILNPTYIVDQPKDKMSDTQATKPEMGNRYHRCWCQKKIQYFVHEQVLAKREAGRFFNKVFTNGFQETQTRYLALPEDDPDAFDVFLKWLYGSYRTGNTEASTELFRDRDGTQLIRYYILAHKYLINSLQNHVMSALYDMMCKILWWEADISRDILEQDRPEITIDDFVDALPEELLRLVTKEMFKVETPDETDRFIDFCGEANDYLLRGD</sequence>
<proteinExistence type="predicted"/>
<keyword evidence="4" id="KW-1185">Reference proteome</keyword>
<accession>A0A423WL64</accession>
<dbReference type="PROSITE" id="PS50097">
    <property type="entry name" value="BTB"/>
    <property type="match status" value="1"/>
</dbReference>
<dbReference type="CDD" id="cd18186">
    <property type="entry name" value="BTB_POZ_ZBTB_KLHL-like"/>
    <property type="match status" value="1"/>
</dbReference>
<reference evidence="3 4" key="1">
    <citation type="submission" date="2015-09" db="EMBL/GenBank/DDBJ databases">
        <title>Host preference determinants of Valsa canker pathogens revealed by comparative genomics.</title>
        <authorList>
            <person name="Yin Z."/>
            <person name="Huang L."/>
        </authorList>
    </citation>
    <scope>NUCLEOTIDE SEQUENCE [LARGE SCALE GENOMIC DNA]</scope>
    <source>
        <strain evidence="3 4">YSFL</strain>
    </source>
</reference>
<protein>
    <recommendedName>
        <fullName evidence="2">BTB domain-containing protein</fullName>
    </recommendedName>
</protein>
<dbReference type="SUPFAM" id="SSF54695">
    <property type="entry name" value="POZ domain"/>
    <property type="match status" value="1"/>
</dbReference>
<dbReference type="InterPro" id="IPR011333">
    <property type="entry name" value="SKP1/BTB/POZ_sf"/>
</dbReference>
<dbReference type="PANTHER" id="PTHR47843:SF2">
    <property type="entry name" value="BTB DOMAIN-CONTAINING PROTEIN"/>
    <property type="match status" value="1"/>
</dbReference>
<name>A0A423WL64_CYTCH</name>
<evidence type="ECO:0000256" key="1">
    <source>
        <dbReference type="SAM" id="MobiDB-lite"/>
    </source>
</evidence>
<evidence type="ECO:0000259" key="2">
    <source>
        <dbReference type="PROSITE" id="PS50097"/>
    </source>
</evidence>
<dbReference type="PANTHER" id="PTHR47843">
    <property type="entry name" value="BTB DOMAIN-CONTAINING PROTEIN-RELATED"/>
    <property type="match status" value="1"/>
</dbReference>
<dbReference type="Gene3D" id="3.30.710.10">
    <property type="entry name" value="Potassium Channel Kv1.1, Chain A"/>
    <property type="match status" value="2"/>
</dbReference>
<comment type="caution">
    <text evidence="3">The sequence shown here is derived from an EMBL/GenBank/DDBJ whole genome shotgun (WGS) entry which is preliminary data.</text>
</comment>
<dbReference type="InterPro" id="IPR000210">
    <property type="entry name" value="BTB/POZ_dom"/>
</dbReference>
<evidence type="ECO:0000313" key="3">
    <source>
        <dbReference type="EMBL" id="ROW04154.1"/>
    </source>
</evidence>
<dbReference type="OrthoDB" id="194443at2759"/>
<dbReference type="AlphaFoldDB" id="A0A423WL64"/>
<organism evidence="3 4">
    <name type="scientific">Cytospora chrysosperma</name>
    <name type="common">Cytospora canker fungus</name>
    <name type="synonym">Sphaeria chrysosperma</name>
    <dbReference type="NCBI Taxonomy" id="252740"/>
    <lineage>
        <taxon>Eukaryota</taxon>
        <taxon>Fungi</taxon>
        <taxon>Dikarya</taxon>
        <taxon>Ascomycota</taxon>
        <taxon>Pezizomycotina</taxon>
        <taxon>Sordariomycetes</taxon>
        <taxon>Sordariomycetidae</taxon>
        <taxon>Diaporthales</taxon>
        <taxon>Cytosporaceae</taxon>
        <taxon>Cytospora</taxon>
    </lineage>
</organism>